<dbReference type="InterPro" id="IPR014748">
    <property type="entry name" value="Enoyl-CoA_hydra_C"/>
</dbReference>
<dbReference type="InterPro" id="IPR029045">
    <property type="entry name" value="ClpP/crotonase-like_dom_sf"/>
</dbReference>
<dbReference type="Pfam" id="PF00378">
    <property type="entry name" value="ECH_1"/>
    <property type="match status" value="1"/>
</dbReference>
<dbReference type="InterPro" id="IPR001753">
    <property type="entry name" value="Enoyl-CoA_hydra/iso"/>
</dbReference>
<dbReference type="RefSeq" id="WP_123664805.1">
    <property type="nucleotide sequence ID" value="NZ_RJKE01000001.1"/>
</dbReference>
<dbReference type="Gene3D" id="1.10.12.10">
    <property type="entry name" value="Lyase 2-enoyl-coa Hydratase, Chain A, domain 2"/>
    <property type="match status" value="1"/>
</dbReference>
<dbReference type="Proteomes" id="UP000272400">
    <property type="component" value="Unassembled WGS sequence"/>
</dbReference>
<dbReference type="InterPro" id="IPR018376">
    <property type="entry name" value="Enoyl-CoA_hyd/isom_CS"/>
</dbReference>
<dbReference type="SUPFAM" id="SSF52096">
    <property type="entry name" value="ClpP/crotonase"/>
    <property type="match status" value="1"/>
</dbReference>
<comment type="similarity">
    <text evidence="1 2">Belongs to the enoyl-CoA hydratase/isomerase family.</text>
</comment>
<dbReference type="CDD" id="cd06558">
    <property type="entry name" value="crotonase-like"/>
    <property type="match status" value="1"/>
</dbReference>
<name>A0A3N1CVF8_9ACTN</name>
<dbReference type="PANTHER" id="PTHR43459:SF1">
    <property type="entry name" value="EG:BACN32G11.4 PROTEIN"/>
    <property type="match status" value="1"/>
</dbReference>
<dbReference type="EMBL" id="RJKE01000001">
    <property type="protein sequence ID" value="ROO85281.1"/>
    <property type="molecule type" value="Genomic_DNA"/>
</dbReference>
<dbReference type="PROSITE" id="PS00166">
    <property type="entry name" value="ENOYL_COA_HYDRATASE"/>
    <property type="match status" value="1"/>
</dbReference>
<sequence length="269" mass="28283">MNQFISTEEPSPGVLLIRLDKAASLNTLNAELVEELHGLLGGVREDASVRAIVLTGEGRAFCAGIDLKGYGVPPGASDGEGRVQAGMRVQEHIASLTAAFRETRAPIIAAVNGPAYGGGMSLALAADLRLMADGAAFEASFIKRGQSACDVGLSWLLPRIAGFSRAADIMLTGRRVDAAEALEIGLASSVHAPGELLPAALAKAAAIAEHSPFGVWMTKDVLWANLETASLPSAIALENRTQILSALTRDHREAVASFLEKRPPVYRNH</sequence>
<dbReference type="Gene3D" id="3.90.226.10">
    <property type="entry name" value="2-enoyl-CoA Hydratase, Chain A, domain 1"/>
    <property type="match status" value="1"/>
</dbReference>
<dbReference type="AlphaFoldDB" id="A0A3N1CVF8"/>
<keyword evidence="4" id="KW-1185">Reference proteome</keyword>
<proteinExistence type="inferred from homology"/>
<evidence type="ECO:0000313" key="3">
    <source>
        <dbReference type="EMBL" id="ROO85281.1"/>
    </source>
</evidence>
<evidence type="ECO:0000256" key="1">
    <source>
        <dbReference type="ARBA" id="ARBA00005254"/>
    </source>
</evidence>
<evidence type="ECO:0000313" key="4">
    <source>
        <dbReference type="Proteomes" id="UP000272400"/>
    </source>
</evidence>
<gene>
    <name evidence="3" type="ORF">EDD29_2823</name>
</gene>
<evidence type="ECO:0000256" key="2">
    <source>
        <dbReference type="RuleBase" id="RU003707"/>
    </source>
</evidence>
<protein>
    <submittedName>
        <fullName evidence="3">Enoyl-CoA hydratase</fullName>
    </submittedName>
</protein>
<reference evidence="3 4" key="1">
    <citation type="submission" date="2018-11" db="EMBL/GenBank/DDBJ databases">
        <title>Sequencing the genomes of 1000 actinobacteria strains.</title>
        <authorList>
            <person name="Klenk H.-P."/>
        </authorList>
    </citation>
    <scope>NUCLEOTIDE SEQUENCE [LARGE SCALE GENOMIC DNA]</scope>
    <source>
        <strain evidence="3 4">DSM 44254</strain>
    </source>
</reference>
<organism evidence="3 4">
    <name type="scientific">Actinocorallia herbida</name>
    <dbReference type="NCBI Taxonomy" id="58109"/>
    <lineage>
        <taxon>Bacteria</taxon>
        <taxon>Bacillati</taxon>
        <taxon>Actinomycetota</taxon>
        <taxon>Actinomycetes</taxon>
        <taxon>Streptosporangiales</taxon>
        <taxon>Thermomonosporaceae</taxon>
        <taxon>Actinocorallia</taxon>
    </lineage>
</organism>
<dbReference type="OrthoDB" id="9777711at2"/>
<accession>A0A3N1CVF8</accession>
<comment type="caution">
    <text evidence="3">The sequence shown here is derived from an EMBL/GenBank/DDBJ whole genome shotgun (WGS) entry which is preliminary data.</text>
</comment>
<dbReference type="GO" id="GO:0003824">
    <property type="term" value="F:catalytic activity"/>
    <property type="evidence" value="ECO:0007669"/>
    <property type="project" value="InterPro"/>
</dbReference>
<dbReference type="PANTHER" id="PTHR43459">
    <property type="entry name" value="ENOYL-COA HYDRATASE"/>
    <property type="match status" value="1"/>
</dbReference>